<dbReference type="Proteomes" id="UP000021315">
    <property type="component" value="Unassembled WGS sequence"/>
</dbReference>
<proteinExistence type="predicted"/>
<dbReference type="Pfam" id="PF11845">
    <property type="entry name" value="Tll0287-like"/>
    <property type="match status" value="1"/>
</dbReference>
<name>A0A080M405_9PROT</name>
<dbReference type="STRING" id="1453999.AW06_003820"/>
<gene>
    <name evidence="3" type="ORF">AW06_003820</name>
</gene>
<evidence type="ECO:0000313" key="3">
    <source>
        <dbReference type="EMBL" id="KFB75165.1"/>
    </source>
</evidence>
<feature type="domain" description="Tll0287-like" evidence="2">
    <location>
        <begin position="40"/>
        <end position="187"/>
    </location>
</feature>
<organism evidence="3 4">
    <name type="scientific">Candidatus Accumulibacter cognatus</name>
    <dbReference type="NCBI Taxonomy" id="2954383"/>
    <lineage>
        <taxon>Bacteria</taxon>
        <taxon>Pseudomonadati</taxon>
        <taxon>Pseudomonadota</taxon>
        <taxon>Betaproteobacteria</taxon>
        <taxon>Candidatus Accumulibacter</taxon>
    </lineage>
</organism>
<evidence type="ECO:0000256" key="1">
    <source>
        <dbReference type="SAM" id="SignalP"/>
    </source>
</evidence>
<comment type="caution">
    <text evidence="3">The sequence shown here is derived from an EMBL/GenBank/DDBJ whole genome shotgun (WGS) entry which is preliminary data.</text>
</comment>
<keyword evidence="4" id="KW-1185">Reference proteome</keyword>
<keyword evidence="1" id="KW-0732">Signal</keyword>
<accession>A0A080M405</accession>
<dbReference type="AlphaFoldDB" id="A0A080M405"/>
<evidence type="ECO:0000259" key="2">
    <source>
        <dbReference type="Pfam" id="PF11845"/>
    </source>
</evidence>
<reference evidence="3" key="1">
    <citation type="submission" date="2014-02" db="EMBL/GenBank/DDBJ databases">
        <title>Expanding our view of genomic diversity in Candidatus Accumulibacter clades.</title>
        <authorList>
            <person name="Skennerton C.T."/>
            <person name="Barr J.J."/>
            <person name="Slater F.R."/>
            <person name="Bond P.L."/>
            <person name="Tyson G.W."/>
        </authorList>
    </citation>
    <scope>NUCLEOTIDE SEQUENCE [LARGE SCALE GENOMIC DNA]</scope>
</reference>
<feature type="chain" id="PRO_5001750810" description="Tll0287-like domain-containing protein" evidence="1">
    <location>
        <begin position="19"/>
        <end position="188"/>
    </location>
</feature>
<protein>
    <recommendedName>
        <fullName evidence="2">Tll0287-like domain-containing protein</fullName>
    </recommendedName>
</protein>
<sequence>MKSTISIALLVCTVPVCAQDLAALSAETRSTVLPVIPQVIAKMQEAVATEGVAGAIPVCKDLAPQLIGKKRAETGWDIRRVSLKTRNAERGTPDAWEAAQLTEFDRRAASGEKPETIEKSEIVTVNGRPVLRYMKALPVSEVCLGCHGPAEGLDADLRRTLADHYPNDRATGYEKGQIRGALTVKRPL</sequence>
<evidence type="ECO:0000313" key="4">
    <source>
        <dbReference type="Proteomes" id="UP000021315"/>
    </source>
</evidence>
<dbReference type="EMBL" id="JDST02000102">
    <property type="protein sequence ID" value="KFB75165.1"/>
    <property type="molecule type" value="Genomic_DNA"/>
</dbReference>
<dbReference type="RefSeq" id="WP_034952619.1">
    <property type="nucleotide sequence ID" value="NZ_JDST02000102.1"/>
</dbReference>
<feature type="signal peptide" evidence="1">
    <location>
        <begin position="1"/>
        <end position="18"/>
    </location>
</feature>
<dbReference type="InterPro" id="IPR021796">
    <property type="entry name" value="Tll0287-like_dom"/>
</dbReference>